<feature type="transmembrane region" description="Helical" evidence="1">
    <location>
        <begin position="569"/>
        <end position="590"/>
    </location>
</feature>
<accession>A0A8S3SQG0</accession>
<keyword evidence="1" id="KW-0472">Membrane</keyword>
<dbReference type="OrthoDB" id="6101731at2759"/>
<evidence type="ECO:0000256" key="1">
    <source>
        <dbReference type="SAM" id="Phobius"/>
    </source>
</evidence>
<dbReference type="SUPFAM" id="SSF56436">
    <property type="entry name" value="C-type lectin-like"/>
    <property type="match status" value="1"/>
</dbReference>
<dbReference type="EMBL" id="CAJPWZ010001655">
    <property type="protein sequence ID" value="CAG2220246.1"/>
    <property type="molecule type" value="Genomic_DNA"/>
</dbReference>
<proteinExistence type="predicted"/>
<dbReference type="InterPro" id="IPR043136">
    <property type="entry name" value="B30.2/SPRY_sf"/>
</dbReference>
<evidence type="ECO:0008006" key="4">
    <source>
        <dbReference type="Google" id="ProtNLM"/>
    </source>
</evidence>
<keyword evidence="3" id="KW-1185">Reference proteome</keyword>
<dbReference type="GO" id="GO:0043161">
    <property type="term" value="P:proteasome-mediated ubiquitin-dependent protein catabolic process"/>
    <property type="evidence" value="ECO:0007669"/>
    <property type="project" value="TreeGrafter"/>
</dbReference>
<evidence type="ECO:0000313" key="3">
    <source>
        <dbReference type="Proteomes" id="UP000683360"/>
    </source>
</evidence>
<dbReference type="InterPro" id="IPR016186">
    <property type="entry name" value="C-type_lectin-like/link_sf"/>
</dbReference>
<dbReference type="InterPro" id="IPR016187">
    <property type="entry name" value="CTDL_fold"/>
</dbReference>
<dbReference type="AlphaFoldDB" id="A0A8S3SQG0"/>
<keyword evidence="1" id="KW-1133">Transmembrane helix</keyword>
<comment type="caution">
    <text evidence="2">The sequence shown here is derived from an EMBL/GenBank/DDBJ whole genome shotgun (WGS) entry which is preliminary data.</text>
</comment>
<dbReference type="CDD" id="cd00037">
    <property type="entry name" value="CLECT"/>
    <property type="match status" value="1"/>
</dbReference>
<dbReference type="InterPro" id="IPR013320">
    <property type="entry name" value="ConA-like_dom_sf"/>
</dbReference>
<dbReference type="Gene3D" id="3.10.100.10">
    <property type="entry name" value="Mannose-Binding Protein A, subunit A"/>
    <property type="match status" value="1"/>
</dbReference>
<dbReference type="Gene3D" id="2.60.120.920">
    <property type="match status" value="1"/>
</dbReference>
<dbReference type="Proteomes" id="UP000683360">
    <property type="component" value="Unassembled WGS sequence"/>
</dbReference>
<dbReference type="PANTHER" id="PTHR12245">
    <property type="entry name" value="SPRY DOMAIN CONTAINING SOCS BOX PROTEIN"/>
    <property type="match status" value="1"/>
</dbReference>
<reference evidence="2" key="1">
    <citation type="submission" date="2021-03" db="EMBL/GenBank/DDBJ databases">
        <authorList>
            <person name="Bekaert M."/>
        </authorList>
    </citation>
    <scope>NUCLEOTIDE SEQUENCE</scope>
</reference>
<organism evidence="2 3">
    <name type="scientific">Mytilus edulis</name>
    <name type="common">Blue mussel</name>
    <dbReference type="NCBI Taxonomy" id="6550"/>
    <lineage>
        <taxon>Eukaryota</taxon>
        <taxon>Metazoa</taxon>
        <taxon>Spiralia</taxon>
        <taxon>Lophotrochozoa</taxon>
        <taxon>Mollusca</taxon>
        <taxon>Bivalvia</taxon>
        <taxon>Autobranchia</taxon>
        <taxon>Pteriomorphia</taxon>
        <taxon>Mytilida</taxon>
        <taxon>Mytiloidea</taxon>
        <taxon>Mytilidae</taxon>
        <taxon>Mytilinae</taxon>
        <taxon>Mytilus</taxon>
    </lineage>
</organism>
<name>A0A8S3SQG0_MYTED</name>
<dbReference type="PANTHER" id="PTHR12245:SF11">
    <property type="entry name" value="PROTEIN GUSTAVUS"/>
    <property type="match status" value="1"/>
</dbReference>
<keyword evidence="1" id="KW-0812">Transmembrane</keyword>
<dbReference type="SUPFAM" id="SSF49899">
    <property type="entry name" value="Concanavalin A-like lectins/glucanases"/>
    <property type="match status" value="1"/>
</dbReference>
<gene>
    <name evidence="2" type="ORF">MEDL_33730</name>
</gene>
<evidence type="ECO:0000313" key="2">
    <source>
        <dbReference type="EMBL" id="CAG2220246.1"/>
    </source>
</evidence>
<protein>
    <recommendedName>
        <fullName evidence="4">B30.2/SPRY domain-containing protein</fullName>
    </recommendedName>
</protein>
<dbReference type="InterPro" id="IPR050672">
    <property type="entry name" value="FBXO45-Fsn/SPSB_families"/>
</dbReference>
<dbReference type="GO" id="GO:0019005">
    <property type="term" value="C:SCF ubiquitin ligase complex"/>
    <property type="evidence" value="ECO:0007669"/>
    <property type="project" value="TreeGrafter"/>
</dbReference>
<sequence length="648" mass="72768">MLENKTKKSEFQIELKNRFSIFQNAAEEIISIEDHWQEIKNAFTTACETSVGLKNRKHEEWITPETLVKVEKRKNIKNILNNSKTRSAKQSASREYTIANKDVRNSARRDKRAFVDKLTAEAEEAARANNIKALYDNIKLLTGKYQKGRFSYDKILITSRAIIRRNGLSIEQMGNGASVSDSPPRWIYTVSFSPKFYKDGFGRVSPGCKTVSLNTVVRHRKGCYETDGAIWSKGFSTGKHKATTLVGKSKYSWGVDLSSKKVFSNGLLVGKFPDAIFTKLPDRFFMYIDLVSCRLMFGSDGKYYGVAIEDETMKHFTVYPMVSSAKEGAAITMVYRGIGRVVHGPIRKKRVILSECCLIFTNMLLVLCALICFITKCFGTLCLKESVQVANKCYWLTQTNGSWYTGNSTCFTDGGQPSSFNDTDTYKTVITGVGINGSAEEVWLGLHDFDCVRCWKNCVESNLTCSDFMSDSMNCSCLNDTSALEIIPKKNNTKLRMLCEMYIGSNETMTDTSWNQTYTSTSIEGMNTTLHIENTSGSNASIQNASSADRPFVHATSFPDIIPDIDEGLVAGMSLLVIGTFAFCIVIVVIRNDVLEEPTTEQRAEERLMTLKNATSVIDPEYGYVVTDEEKWHIDFCMSISLMEVINY</sequence>